<dbReference type="OrthoDB" id="5599552at2759"/>
<keyword evidence="4" id="KW-0539">Nucleus</keyword>
<sequence length="395" mass="44392">MKDNQEESMNPDIYQQQQLNQQQDIQNLLSTGFDFNQSLQQPGDQIDANTYLDTCSDSLMHHFIQDHSLFVQQHNTDSDAYLNILNDASTPTLNLMPPSSASNVTNANTKEDSDHQQDQPKVRGEQDVFNELLQMAATASANNTNSNTLWLNEYNVNPLEDSAFITKNDESQFFDDSFLSSRTNKIHLKPLESNMSNIQGVNTPLTSIENDRTFDVSFLVVTCDAYQDFGNSDTDENLKNVKPKIDTIPTVAIDEGGREQYCAVRMRSLAGATVASAEKLYDLDGNLGIFFIFQDVSLRIEGSFRLEFSLVDIEEPPFLHCVNTKSASPVLKTIETKPFKSYTPKNFPGVVQSTPLSECFARQGIKIPVRKDKAKKQNKKVFSTAQFLSDMDKDC</sequence>
<dbReference type="Gene3D" id="2.60.40.3960">
    <property type="entry name" value="Velvet domain"/>
    <property type="match status" value="1"/>
</dbReference>
<evidence type="ECO:0000256" key="4">
    <source>
        <dbReference type="ARBA" id="ARBA00023242"/>
    </source>
</evidence>
<dbReference type="PANTHER" id="PTHR33572">
    <property type="entry name" value="SPORE DEVELOPMENT REGULATOR VOSA"/>
    <property type="match status" value="1"/>
</dbReference>
<evidence type="ECO:0000313" key="7">
    <source>
        <dbReference type="EMBL" id="GAN09185.1"/>
    </source>
</evidence>
<dbReference type="Proteomes" id="UP000053815">
    <property type="component" value="Unassembled WGS sequence"/>
</dbReference>
<feature type="region of interest" description="Disordered" evidence="5">
    <location>
        <begin position="93"/>
        <end position="123"/>
    </location>
</feature>
<keyword evidence="3" id="KW-0804">Transcription</keyword>
<dbReference type="PROSITE" id="PS51821">
    <property type="entry name" value="VELVET"/>
    <property type="match status" value="1"/>
</dbReference>
<evidence type="ECO:0000256" key="5">
    <source>
        <dbReference type="SAM" id="MobiDB-lite"/>
    </source>
</evidence>
<protein>
    <recommendedName>
        <fullName evidence="6">Velvet domain-containing protein</fullName>
    </recommendedName>
</protein>
<dbReference type="PANTHER" id="PTHR33572:SF3">
    <property type="entry name" value="VELVET COMPLEX SUBUNIT B"/>
    <property type="match status" value="1"/>
</dbReference>
<dbReference type="InterPro" id="IPR037525">
    <property type="entry name" value="Velvet_dom"/>
</dbReference>
<dbReference type="EMBL" id="DF836538">
    <property type="protein sequence ID" value="GAN09185.1"/>
    <property type="molecule type" value="Genomic_DNA"/>
</dbReference>
<dbReference type="InterPro" id="IPR021740">
    <property type="entry name" value="Velvet"/>
</dbReference>
<feature type="compositionally biased region" description="Polar residues" evidence="5">
    <location>
        <begin position="93"/>
        <end position="108"/>
    </location>
</feature>
<dbReference type="AlphaFoldDB" id="A0A0C9LWV5"/>
<evidence type="ECO:0000256" key="1">
    <source>
        <dbReference type="ARBA" id="ARBA00004123"/>
    </source>
</evidence>
<dbReference type="GO" id="GO:0005634">
    <property type="term" value="C:nucleus"/>
    <property type="evidence" value="ECO:0007669"/>
    <property type="project" value="UniProtKB-SubCell"/>
</dbReference>
<feature type="compositionally biased region" description="Basic and acidic residues" evidence="5">
    <location>
        <begin position="109"/>
        <end position="123"/>
    </location>
</feature>
<proteinExistence type="predicted"/>
<dbReference type="InterPro" id="IPR038491">
    <property type="entry name" value="Velvet_dom_sf"/>
</dbReference>
<name>A0A0C9LWV5_9FUNG</name>
<evidence type="ECO:0000256" key="3">
    <source>
        <dbReference type="ARBA" id="ARBA00023163"/>
    </source>
</evidence>
<dbReference type="Pfam" id="PF11754">
    <property type="entry name" value="Velvet"/>
    <property type="match status" value="1"/>
</dbReference>
<keyword evidence="8" id="KW-1185">Reference proteome</keyword>
<comment type="subcellular location">
    <subcellularLocation>
        <location evidence="1">Nucleus</location>
    </subcellularLocation>
</comment>
<dbReference type="STRING" id="91626.A0A0C9LWV5"/>
<organism evidence="7">
    <name type="scientific">Mucor ambiguus</name>
    <dbReference type="NCBI Taxonomy" id="91626"/>
    <lineage>
        <taxon>Eukaryota</taxon>
        <taxon>Fungi</taxon>
        <taxon>Fungi incertae sedis</taxon>
        <taxon>Mucoromycota</taxon>
        <taxon>Mucoromycotina</taxon>
        <taxon>Mucoromycetes</taxon>
        <taxon>Mucorales</taxon>
        <taxon>Mucorineae</taxon>
        <taxon>Mucoraceae</taxon>
        <taxon>Mucor</taxon>
    </lineage>
</organism>
<reference evidence="7" key="1">
    <citation type="submission" date="2014-09" db="EMBL/GenBank/DDBJ databases">
        <title>Draft genome sequence of an oleaginous Mucoromycotina fungus Mucor ambiguus NBRC6742.</title>
        <authorList>
            <person name="Takeda I."/>
            <person name="Yamane N."/>
            <person name="Morita T."/>
            <person name="Tamano K."/>
            <person name="Machida M."/>
            <person name="Baker S."/>
            <person name="Koike H."/>
        </authorList>
    </citation>
    <scope>NUCLEOTIDE SEQUENCE</scope>
    <source>
        <strain evidence="7">NBRC 6742</strain>
    </source>
</reference>
<feature type="domain" description="Velvet" evidence="6">
    <location>
        <begin position="4"/>
        <end position="370"/>
    </location>
</feature>
<evidence type="ECO:0000259" key="6">
    <source>
        <dbReference type="PROSITE" id="PS51821"/>
    </source>
</evidence>
<evidence type="ECO:0000313" key="8">
    <source>
        <dbReference type="Proteomes" id="UP000053815"/>
    </source>
</evidence>
<gene>
    <name evidence="7" type="ORF">MAM1_0249d08707</name>
</gene>
<evidence type="ECO:0000256" key="2">
    <source>
        <dbReference type="ARBA" id="ARBA00023015"/>
    </source>
</evidence>
<keyword evidence="2" id="KW-0805">Transcription regulation</keyword>
<accession>A0A0C9LWV5</accession>